<dbReference type="InterPro" id="IPR010998">
    <property type="entry name" value="Integrase_recombinase_N"/>
</dbReference>
<dbReference type="InterPro" id="IPR028259">
    <property type="entry name" value="AP2-like_int_N"/>
</dbReference>
<feature type="domain" description="AP2-like integrase N-terminal" evidence="2">
    <location>
        <begin position="11"/>
        <end position="52"/>
    </location>
</feature>
<accession>W7CYW7</accession>
<sequence length="141" mass="16388">MASYKKLKSGWQFRISFYIGGVRKTKSVNGFRTKSEAQIAATELEQQLSRGNSLTAGEIPFVQYFTNWYTLFRKGKLSWKNDRDIEISINTAERFFKATKLKDIDRHLYQEFLNDYGATHATATVKKNPHLYTRLFTGCIK</sequence>
<dbReference type="GO" id="GO:0003677">
    <property type="term" value="F:DNA binding"/>
    <property type="evidence" value="ECO:0007669"/>
    <property type="project" value="UniProtKB-KW"/>
</dbReference>
<evidence type="ECO:0000313" key="3">
    <source>
        <dbReference type="EMBL" id="EUJ41945.1"/>
    </source>
</evidence>
<dbReference type="Gene3D" id="1.10.150.130">
    <property type="match status" value="1"/>
</dbReference>
<dbReference type="RefSeq" id="WP_232217872.1">
    <property type="nucleotide sequence ID" value="NZ_AODH01000004.1"/>
</dbReference>
<dbReference type="SUPFAM" id="SSF56349">
    <property type="entry name" value="DNA breaking-rejoining enzymes"/>
    <property type="match status" value="1"/>
</dbReference>
<dbReference type="InterPro" id="IPR011010">
    <property type="entry name" value="DNA_brk_join_enz"/>
</dbReference>
<keyword evidence="4" id="KW-1185">Reference proteome</keyword>
<dbReference type="AlphaFoldDB" id="W7CYW7"/>
<name>W7CYW7_9LIST</name>
<keyword evidence="1" id="KW-0238">DNA-binding</keyword>
<dbReference type="EMBL" id="AODH01000004">
    <property type="protein sequence ID" value="EUJ41945.1"/>
    <property type="molecule type" value="Genomic_DNA"/>
</dbReference>
<dbReference type="Pfam" id="PF14657">
    <property type="entry name" value="Arm-DNA-bind_4"/>
    <property type="match status" value="1"/>
</dbReference>
<evidence type="ECO:0000256" key="1">
    <source>
        <dbReference type="ARBA" id="ARBA00023125"/>
    </source>
</evidence>
<evidence type="ECO:0000259" key="2">
    <source>
        <dbReference type="Pfam" id="PF14657"/>
    </source>
</evidence>
<protein>
    <submittedName>
        <fullName evidence="3">Integrase (Phage-like protein)</fullName>
    </submittedName>
</protein>
<reference evidence="3 4" key="1">
    <citation type="submission" date="2012-12" db="EMBL/GenBank/DDBJ databases">
        <title>Novel taxa of Listeriaceae from agricultural environments in the United States.</title>
        <authorList>
            <person name="den Bakker H.C."/>
            <person name="Allred A."/>
            <person name="Warchocki S."/>
            <person name="Wright E.M."/>
            <person name="Burrell A."/>
            <person name="Nightingale K.K."/>
            <person name="Kephart D."/>
            <person name="Wiedmann M."/>
        </authorList>
    </citation>
    <scope>NUCLEOTIDE SEQUENCE [LARGE SCALE GENOMIC DNA]</scope>
    <source>
        <strain evidence="3 4">FSL F6-1037</strain>
    </source>
</reference>
<comment type="caution">
    <text evidence="3">The sequence shown here is derived from an EMBL/GenBank/DDBJ whole genome shotgun (WGS) entry which is preliminary data.</text>
</comment>
<gene>
    <name evidence="3" type="ORF">BCAMP_00990</name>
</gene>
<proteinExistence type="predicted"/>
<dbReference type="Proteomes" id="UP000019243">
    <property type="component" value="Unassembled WGS sequence"/>
</dbReference>
<organism evidence="3 4">
    <name type="scientific">Brochothrix campestris FSL F6-1037</name>
    <dbReference type="NCBI Taxonomy" id="1265861"/>
    <lineage>
        <taxon>Bacteria</taxon>
        <taxon>Bacillati</taxon>
        <taxon>Bacillota</taxon>
        <taxon>Bacilli</taxon>
        <taxon>Bacillales</taxon>
        <taxon>Listeriaceae</taxon>
        <taxon>Brochothrix</taxon>
    </lineage>
</organism>
<evidence type="ECO:0000313" key="4">
    <source>
        <dbReference type="Proteomes" id="UP000019243"/>
    </source>
</evidence>
<dbReference type="STRING" id="1265861.BCAMP_00990"/>